<accession>A0A443ZK84</accession>
<evidence type="ECO:0000256" key="2">
    <source>
        <dbReference type="ARBA" id="ARBA00022692"/>
    </source>
</evidence>
<feature type="transmembrane region" description="Helical" evidence="5">
    <location>
        <begin position="50"/>
        <end position="68"/>
    </location>
</feature>
<dbReference type="AlphaFoldDB" id="A0A443ZK84"/>
<feature type="transmembrane region" description="Helical" evidence="5">
    <location>
        <begin position="6"/>
        <end position="29"/>
    </location>
</feature>
<organism evidence="7 8">
    <name type="scientific">Pseudomonas alkylphenolica</name>
    <dbReference type="NCBI Taxonomy" id="237609"/>
    <lineage>
        <taxon>Bacteria</taxon>
        <taxon>Pseudomonadati</taxon>
        <taxon>Pseudomonadota</taxon>
        <taxon>Gammaproteobacteria</taxon>
        <taxon>Pseudomonadales</taxon>
        <taxon>Pseudomonadaceae</taxon>
        <taxon>Pseudomonas</taxon>
    </lineage>
</organism>
<keyword evidence="2 5" id="KW-0812">Transmembrane</keyword>
<name>A0A443ZK84_9PSED</name>
<evidence type="ECO:0000256" key="1">
    <source>
        <dbReference type="ARBA" id="ARBA00004141"/>
    </source>
</evidence>
<keyword evidence="3 5" id="KW-1133">Transmembrane helix</keyword>
<feature type="transmembrane region" description="Helical" evidence="5">
    <location>
        <begin position="186"/>
        <end position="206"/>
    </location>
</feature>
<proteinExistence type="predicted"/>
<evidence type="ECO:0000313" key="7">
    <source>
        <dbReference type="EMBL" id="RWU19310.1"/>
    </source>
</evidence>
<sequence length="212" mass="23384">MPGISPLWDFANAAGFFSGLLLAALFIYNGRPLSKPYYDGKFFMNLHRDLSFAAALLLLVHIGVLLMSEPLVIDYLKPSAAWPMLSGTLATLLLVFSVPASLSGVRQKIWRNHQRFKTWHYRLCTLMLLLMAVHIIGAGFYTAERWKALLWAGLTAAAIVKPLLARPSRERGNGPRRRNTALFASRLSAGMALFALTLAVGFALLANSDLPL</sequence>
<dbReference type="GO" id="GO:0016020">
    <property type="term" value="C:membrane"/>
    <property type="evidence" value="ECO:0007669"/>
    <property type="project" value="UniProtKB-SubCell"/>
</dbReference>
<comment type="subcellular location">
    <subcellularLocation>
        <location evidence="1">Membrane</location>
        <topology evidence="1">Multi-pass membrane protein</topology>
    </subcellularLocation>
</comment>
<protein>
    <submittedName>
        <fullName evidence="7">Ferric reductase like transmembrane component</fullName>
    </submittedName>
</protein>
<gene>
    <name evidence="7" type="ORF">DM813_21280</name>
</gene>
<feature type="transmembrane region" description="Helical" evidence="5">
    <location>
        <begin position="123"/>
        <end position="142"/>
    </location>
</feature>
<reference evidence="7 8" key="1">
    <citation type="submission" date="2018-06" db="EMBL/GenBank/DDBJ databases">
        <title>Bacteria isolated from soil of Wuhan.</title>
        <authorList>
            <person name="Wei X."/>
            <person name="Chunhua H."/>
        </authorList>
    </citation>
    <scope>NUCLEOTIDE SEQUENCE [LARGE SCALE GENOMIC DNA]</scope>
    <source>
        <strain evidence="8">xwS2</strain>
    </source>
</reference>
<dbReference type="Proteomes" id="UP000288983">
    <property type="component" value="Unassembled WGS sequence"/>
</dbReference>
<evidence type="ECO:0000256" key="5">
    <source>
        <dbReference type="SAM" id="Phobius"/>
    </source>
</evidence>
<evidence type="ECO:0000256" key="4">
    <source>
        <dbReference type="ARBA" id="ARBA00023136"/>
    </source>
</evidence>
<evidence type="ECO:0000256" key="3">
    <source>
        <dbReference type="ARBA" id="ARBA00022989"/>
    </source>
</evidence>
<feature type="domain" description="Ferric oxidoreductase" evidence="6">
    <location>
        <begin position="15"/>
        <end position="130"/>
    </location>
</feature>
<evidence type="ECO:0000313" key="8">
    <source>
        <dbReference type="Proteomes" id="UP000288983"/>
    </source>
</evidence>
<dbReference type="InterPro" id="IPR013130">
    <property type="entry name" value="Fe3_Rdtase_TM_dom"/>
</dbReference>
<evidence type="ECO:0000259" key="6">
    <source>
        <dbReference type="Pfam" id="PF01794"/>
    </source>
</evidence>
<keyword evidence="4 5" id="KW-0472">Membrane</keyword>
<feature type="transmembrane region" description="Helical" evidence="5">
    <location>
        <begin position="80"/>
        <end position="102"/>
    </location>
</feature>
<comment type="caution">
    <text evidence="7">The sequence shown here is derived from an EMBL/GenBank/DDBJ whole genome shotgun (WGS) entry which is preliminary data.</text>
</comment>
<dbReference type="EMBL" id="QJRG01000048">
    <property type="protein sequence ID" value="RWU19310.1"/>
    <property type="molecule type" value="Genomic_DNA"/>
</dbReference>
<dbReference type="OrthoDB" id="7031123at2"/>
<feature type="transmembrane region" description="Helical" evidence="5">
    <location>
        <begin position="148"/>
        <end position="165"/>
    </location>
</feature>
<dbReference type="Pfam" id="PF01794">
    <property type="entry name" value="Ferric_reduct"/>
    <property type="match status" value="1"/>
</dbReference>